<sequence length="151" mass="15226">MGAVAAPNAEQPPEPSSPRRDSLCSSPGLGSGSLPPDSLQAAPVLDSPSIQCDSLECSPCRCCGSPGSPGLSQDSLQGPVPRRSGRGRSGARPPSSDLSGSLESLIQLDSLQSLCSLCVSSSRISGDSLESLSSLSLGASSQHSDLEFMGP</sequence>
<reference evidence="2" key="1">
    <citation type="submission" date="2019-10" db="EMBL/GenBank/DDBJ databases">
        <authorList>
            <person name="Soares A.E.R."/>
            <person name="Aleixo A."/>
            <person name="Schneider P."/>
            <person name="Miyaki C.Y."/>
            <person name="Schneider M.P."/>
            <person name="Mello C."/>
            <person name="Vasconcelos A.T.R."/>
        </authorList>
    </citation>
    <scope>NUCLEOTIDE SEQUENCE</scope>
    <source>
        <tissue evidence="2">Muscle</tissue>
    </source>
</reference>
<comment type="caution">
    <text evidence="2">The sequence shown here is derived from an EMBL/GenBank/DDBJ whole genome shotgun (WGS) entry which is preliminary data.</text>
</comment>
<organism evidence="2 3">
    <name type="scientific">Willisornis vidua</name>
    <name type="common">Xingu scale-backed antbird</name>
    <dbReference type="NCBI Taxonomy" id="1566151"/>
    <lineage>
        <taxon>Eukaryota</taxon>
        <taxon>Metazoa</taxon>
        <taxon>Chordata</taxon>
        <taxon>Craniata</taxon>
        <taxon>Vertebrata</taxon>
        <taxon>Euteleostomi</taxon>
        <taxon>Archelosauria</taxon>
        <taxon>Archosauria</taxon>
        <taxon>Dinosauria</taxon>
        <taxon>Saurischia</taxon>
        <taxon>Theropoda</taxon>
        <taxon>Coelurosauria</taxon>
        <taxon>Aves</taxon>
        <taxon>Neognathae</taxon>
        <taxon>Neoaves</taxon>
        <taxon>Telluraves</taxon>
        <taxon>Australaves</taxon>
        <taxon>Passeriformes</taxon>
        <taxon>Thamnophilidae</taxon>
        <taxon>Willisornis</taxon>
    </lineage>
</organism>
<evidence type="ECO:0000313" key="3">
    <source>
        <dbReference type="Proteomes" id="UP001145742"/>
    </source>
</evidence>
<feature type="compositionally biased region" description="Low complexity" evidence="1">
    <location>
        <begin position="23"/>
        <end position="39"/>
    </location>
</feature>
<evidence type="ECO:0000313" key="2">
    <source>
        <dbReference type="EMBL" id="KAJ7404942.1"/>
    </source>
</evidence>
<name>A0ABQ9CRJ6_9PASS</name>
<evidence type="ECO:0000256" key="1">
    <source>
        <dbReference type="SAM" id="MobiDB-lite"/>
    </source>
</evidence>
<gene>
    <name evidence="2" type="ORF">WISP_142666</name>
</gene>
<feature type="region of interest" description="Disordered" evidence="1">
    <location>
        <begin position="1"/>
        <end position="45"/>
    </location>
</feature>
<keyword evidence="3" id="KW-1185">Reference proteome</keyword>
<feature type="compositionally biased region" description="Low complexity" evidence="1">
    <location>
        <begin position="90"/>
        <end position="101"/>
    </location>
</feature>
<feature type="region of interest" description="Disordered" evidence="1">
    <location>
        <begin position="64"/>
        <end position="101"/>
    </location>
</feature>
<protein>
    <submittedName>
        <fullName evidence="2">Uncharacterized protein</fullName>
    </submittedName>
</protein>
<dbReference type="EMBL" id="WHWB01034738">
    <property type="protein sequence ID" value="KAJ7404942.1"/>
    <property type="molecule type" value="Genomic_DNA"/>
</dbReference>
<dbReference type="Proteomes" id="UP001145742">
    <property type="component" value="Unassembled WGS sequence"/>
</dbReference>
<proteinExistence type="predicted"/>
<accession>A0ABQ9CRJ6</accession>